<keyword evidence="7" id="KW-0446">Lipid-binding</keyword>
<dbReference type="Proteomes" id="UP001491310">
    <property type="component" value="Unassembled WGS sequence"/>
</dbReference>
<evidence type="ECO:0000256" key="3">
    <source>
        <dbReference type="ARBA" id="ARBA00022475"/>
    </source>
</evidence>
<evidence type="ECO:0000256" key="11">
    <source>
        <dbReference type="SAM" id="SignalP"/>
    </source>
</evidence>
<comment type="similarity">
    <text evidence="2">Belongs to the HAP2/GCS1 family.</text>
</comment>
<dbReference type="InterPro" id="IPR018928">
    <property type="entry name" value="HAP2/GCS1_dom"/>
</dbReference>
<dbReference type="InterPro" id="IPR040326">
    <property type="entry name" value="HAP2/GCS1"/>
</dbReference>
<evidence type="ECO:0000256" key="10">
    <source>
        <dbReference type="ARBA" id="ARBA00023279"/>
    </source>
</evidence>
<comment type="subcellular location">
    <subcellularLocation>
        <location evidence="1">Cell membrane</location>
        <topology evidence="1">Single-pass type I membrane protein</topology>
    </subcellularLocation>
</comment>
<keyword evidence="8" id="KW-0472">Membrane</keyword>
<keyword evidence="14" id="KW-1185">Reference proteome</keyword>
<gene>
    <name evidence="13" type="ORF">WJX75_009144</name>
</gene>
<organism evidence="13 14">
    <name type="scientific">Coccomyxa subellipsoidea</name>
    <dbReference type="NCBI Taxonomy" id="248742"/>
    <lineage>
        <taxon>Eukaryota</taxon>
        <taxon>Viridiplantae</taxon>
        <taxon>Chlorophyta</taxon>
        <taxon>core chlorophytes</taxon>
        <taxon>Trebouxiophyceae</taxon>
        <taxon>Trebouxiophyceae incertae sedis</taxon>
        <taxon>Coccomyxaceae</taxon>
        <taxon>Coccomyxa</taxon>
    </lineage>
</organism>
<evidence type="ECO:0000256" key="4">
    <source>
        <dbReference type="ARBA" id="ARBA00022692"/>
    </source>
</evidence>
<name>A0ABR2YYH8_9CHLO</name>
<feature type="chain" id="PRO_5046741015" description="Generative cell specific-1/HAP2 domain-containing protein" evidence="11">
    <location>
        <begin position="25"/>
        <end position="1048"/>
    </location>
</feature>
<dbReference type="PANTHER" id="PTHR31764">
    <property type="entry name" value="PROTEIN HAPLESS 2"/>
    <property type="match status" value="1"/>
</dbReference>
<evidence type="ECO:0000313" key="13">
    <source>
        <dbReference type="EMBL" id="KAK9916948.1"/>
    </source>
</evidence>
<dbReference type="Pfam" id="PF10699">
    <property type="entry name" value="HAP2-GCS1"/>
    <property type="match status" value="1"/>
</dbReference>
<evidence type="ECO:0000256" key="7">
    <source>
        <dbReference type="ARBA" id="ARBA00023121"/>
    </source>
</evidence>
<dbReference type="PANTHER" id="PTHR31764:SF0">
    <property type="entry name" value="GENERATIVE CELL SPECIFIC-1_HAP2 DOMAIN-CONTAINING PROTEIN"/>
    <property type="match status" value="1"/>
</dbReference>
<evidence type="ECO:0000259" key="12">
    <source>
        <dbReference type="Pfam" id="PF10699"/>
    </source>
</evidence>
<evidence type="ECO:0000256" key="2">
    <source>
        <dbReference type="ARBA" id="ARBA00010929"/>
    </source>
</evidence>
<feature type="domain" description="Generative cell specific-1/HAP2" evidence="12">
    <location>
        <begin position="47"/>
        <end position="528"/>
    </location>
</feature>
<keyword evidence="4" id="KW-0812">Transmembrane</keyword>
<reference evidence="13 14" key="1">
    <citation type="journal article" date="2024" name="Nat. Commun.">
        <title>Phylogenomics reveals the evolutionary origins of lichenization in chlorophyte algae.</title>
        <authorList>
            <person name="Puginier C."/>
            <person name="Libourel C."/>
            <person name="Otte J."/>
            <person name="Skaloud P."/>
            <person name="Haon M."/>
            <person name="Grisel S."/>
            <person name="Petersen M."/>
            <person name="Berrin J.G."/>
            <person name="Delaux P.M."/>
            <person name="Dal Grande F."/>
            <person name="Keller J."/>
        </authorList>
    </citation>
    <scope>NUCLEOTIDE SEQUENCE [LARGE SCALE GENOMIC DNA]</scope>
    <source>
        <strain evidence="13 14">SAG 216-7</strain>
    </source>
</reference>
<dbReference type="EMBL" id="JALJOT010000003">
    <property type="protein sequence ID" value="KAK9916948.1"/>
    <property type="molecule type" value="Genomic_DNA"/>
</dbReference>
<comment type="caution">
    <text evidence="13">The sequence shown here is derived from an EMBL/GenBank/DDBJ whole genome shotgun (WGS) entry which is preliminary data.</text>
</comment>
<evidence type="ECO:0000313" key="14">
    <source>
        <dbReference type="Proteomes" id="UP001491310"/>
    </source>
</evidence>
<evidence type="ECO:0000256" key="9">
    <source>
        <dbReference type="ARBA" id="ARBA00023157"/>
    </source>
</evidence>
<keyword evidence="10" id="KW-0278">Fertilization</keyword>
<evidence type="ECO:0000256" key="6">
    <source>
        <dbReference type="ARBA" id="ARBA00022989"/>
    </source>
</evidence>
<keyword evidence="5 11" id="KW-0732">Signal</keyword>
<evidence type="ECO:0000256" key="8">
    <source>
        <dbReference type="ARBA" id="ARBA00023136"/>
    </source>
</evidence>
<keyword evidence="9" id="KW-1015">Disulfide bond</keyword>
<keyword evidence="6" id="KW-1133">Transmembrane helix</keyword>
<evidence type="ECO:0000256" key="1">
    <source>
        <dbReference type="ARBA" id="ARBA00004251"/>
    </source>
</evidence>
<accession>A0ABR2YYH8</accession>
<evidence type="ECO:0000256" key="5">
    <source>
        <dbReference type="ARBA" id="ARBA00022729"/>
    </source>
</evidence>
<keyword evidence="3" id="KW-1003">Cell membrane</keyword>
<protein>
    <recommendedName>
        <fullName evidence="12">Generative cell specific-1/HAP2 domain-containing protein</fullName>
    </recommendedName>
</protein>
<sequence length="1048" mass="112874">MGTKLSWCLSFVATILFLFNETQCAIVLSSSQLQTCVQDGSAEILILQCSKKLVITLAVENGASLATQSLQFSVPCINSGSGGCPCTCNYATDAGCTCRDLKDTLNVTITKGAVYASYPLIYQQAFNYQPTEAIIRTGANFPISSCDADPLSTSPTCGWATDANGNNLPSSQGFCCSCSSSALTAATLGSGTNQYTRASLDCDLFHSWLRTPGSAHCLRMDPLYYQGYQVDPARLDFNIDISIQSANTSVTQTLSLNPTQPFVANDAGTVAAKLLGDLATYQSMPDFSSYYLMIPSPADYSPQQVLGSSTDQWMMVDKSAVSLDGTLCNKVGTSYFAFQYQTGGCQQPQGSCLSNQLYDLYQADVKRISQGTTPVNFVSRWGGGQPGAKQASYSSGGSLKFGLPITSILNSVVTLTVNADAVTLVDNVSPGKILSAQVCQFNNATCGSFQALTQRGYLTATVQNAGSIAAAFIVSVVNCSASVTPIVAQSATLAAAATKALTFDIFLTSNQADASITCDVGLTDSQVNGAGAPQTGASTCAALCPSAKDIACKLRYRCWKSLLSLSAGLIGLLAGGTSSTASILRSRESMYTDMEMSRTVLAGYASMAAISIEDLMAGYETRQVAYLDLRKMRVKGTSNLINIGPNSCLAGDLSLKPEKPGIPQQVIFKVKEQLSFQLMHYDVSAGAYLQLDDPRPLELSCLTMLLPADALHFEPQGRCLNDANARRGRKPVRASIQALAPPLPDMQSLQDLWSGFNATRVIFLDLNKMELQPETGLMNVGPRGCLAGDMHMVPGQMGASSQAIFRIKQQYKSQLLQYNPASASYICLDEPCQLDTRLLTLFLPGPVALEVLSLQPQGCCLNDVNIKDPELSKPPPQSLQELWDSYEKQQVAFLDLERMQLLPQSGLRHVGPAACLSGRLQLLRGQFGTMSQVLFMVRRVLDKQLIRYNSTSRDYEMLPEPRQLDNQHIGMLLPAVIALQVLSTKPKGVIFTVPAARALQSSQFNEEFDRYESLAEPLPLDTSKLTVMLPMHKATNIITLDLRGHCLN</sequence>
<proteinExistence type="inferred from homology"/>
<feature type="signal peptide" evidence="11">
    <location>
        <begin position="1"/>
        <end position="24"/>
    </location>
</feature>